<protein>
    <recommendedName>
        <fullName evidence="3">Dephospho-CoA kinase</fullName>
    </recommendedName>
</protein>
<sequence length="218" mass="25233">MLCNAKKIAITGKARSGKTELSHYAWMLYGFKEFDFSAVLKDEFHRLFPHIPRDPKPRAYYQKFGQWLREIDPDIWVKLTMAKVHEYCFEDSLNKVNHKSKVLVNGVRQPNEYQRLRDEGFVIIRVNASDDLRIGRARSAGDVFTEADLTHETESHIDTFEVDYEINNVGSISEMYGQFDAIMRDIGVRTVSNREIMADAFSDLKSVIEFAPKGIHHN</sequence>
<evidence type="ECO:0000313" key="1">
    <source>
        <dbReference type="EMBL" id="KEK22489.1"/>
    </source>
</evidence>
<dbReference type="eggNOG" id="COG0237">
    <property type="taxonomic scope" value="Bacteria"/>
</dbReference>
<dbReference type="AlphaFoldDB" id="A0A073K5D5"/>
<dbReference type="InterPro" id="IPR027417">
    <property type="entry name" value="P-loop_NTPase"/>
</dbReference>
<dbReference type="EMBL" id="JOTM01000030">
    <property type="protein sequence ID" value="KEK22489.1"/>
    <property type="molecule type" value="Genomic_DNA"/>
</dbReference>
<dbReference type="RefSeq" id="WP_033677358.1">
    <property type="nucleotide sequence ID" value="NZ_JOTM01000030.1"/>
</dbReference>
<name>A0A073K5D5_9BACI</name>
<proteinExistence type="predicted"/>
<dbReference type="Pfam" id="PF13238">
    <property type="entry name" value="AAA_18"/>
    <property type="match status" value="1"/>
</dbReference>
<accession>A0A073K5D5</accession>
<evidence type="ECO:0008006" key="3">
    <source>
        <dbReference type="Google" id="ProtNLM"/>
    </source>
</evidence>
<evidence type="ECO:0000313" key="2">
    <source>
        <dbReference type="Proteomes" id="UP000027778"/>
    </source>
</evidence>
<gene>
    <name evidence="1" type="ORF">BAGA_18980</name>
</gene>
<dbReference type="Proteomes" id="UP000027778">
    <property type="component" value="Unassembled WGS sequence"/>
</dbReference>
<organism evidence="1 2">
    <name type="scientific">Bacillus gaemokensis</name>
    <dbReference type="NCBI Taxonomy" id="574375"/>
    <lineage>
        <taxon>Bacteria</taxon>
        <taxon>Bacillati</taxon>
        <taxon>Bacillota</taxon>
        <taxon>Bacilli</taxon>
        <taxon>Bacillales</taxon>
        <taxon>Bacillaceae</taxon>
        <taxon>Bacillus</taxon>
        <taxon>Bacillus cereus group</taxon>
    </lineage>
</organism>
<dbReference type="SUPFAM" id="SSF52540">
    <property type="entry name" value="P-loop containing nucleoside triphosphate hydrolases"/>
    <property type="match status" value="1"/>
</dbReference>
<comment type="caution">
    <text evidence="1">The sequence shown here is derived from an EMBL/GenBank/DDBJ whole genome shotgun (WGS) entry which is preliminary data.</text>
</comment>
<keyword evidence="2" id="KW-1185">Reference proteome</keyword>
<dbReference type="Gene3D" id="3.40.50.300">
    <property type="entry name" value="P-loop containing nucleotide triphosphate hydrolases"/>
    <property type="match status" value="1"/>
</dbReference>
<dbReference type="OrthoDB" id="2399160at2"/>
<dbReference type="STRING" id="574375.AZF08_13910"/>
<reference evidence="1 2" key="1">
    <citation type="submission" date="2014-06" db="EMBL/GenBank/DDBJ databases">
        <title>Draft genome sequence of Bacillus gaemokensis JCM 15801 (MCCC 1A00707).</title>
        <authorList>
            <person name="Lai Q."/>
            <person name="Liu Y."/>
            <person name="Shao Z."/>
        </authorList>
    </citation>
    <scope>NUCLEOTIDE SEQUENCE [LARGE SCALE GENOMIC DNA]</scope>
    <source>
        <strain evidence="1 2">JCM 15801</strain>
    </source>
</reference>